<evidence type="ECO:0000259" key="12">
    <source>
        <dbReference type="PROSITE" id="PS51471"/>
    </source>
</evidence>
<evidence type="ECO:0000256" key="2">
    <source>
        <dbReference type="ARBA" id="ARBA00012293"/>
    </source>
</evidence>
<comment type="catalytic activity">
    <reaction evidence="8">
        <text>2-oxoglutarate + O2 + 2 H(+) = ethene + 3 CO2 + H2O</text>
        <dbReference type="Rhea" id="RHEA:31523"/>
        <dbReference type="ChEBI" id="CHEBI:15377"/>
        <dbReference type="ChEBI" id="CHEBI:15378"/>
        <dbReference type="ChEBI" id="CHEBI:15379"/>
        <dbReference type="ChEBI" id="CHEBI:16526"/>
        <dbReference type="ChEBI" id="CHEBI:16810"/>
        <dbReference type="ChEBI" id="CHEBI:18153"/>
        <dbReference type="EC" id="1.13.12.19"/>
    </reaction>
</comment>
<feature type="compositionally biased region" description="Low complexity" evidence="11">
    <location>
        <begin position="9"/>
        <end position="21"/>
    </location>
</feature>
<dbReference type="EC" id="1.13.12.19" evidence="3"/>
<evidence type="ECO:0000256" key="3">
    <source>
        <dbReference type="ARBA" id="ARBA00012531"/>
    </source>
</evidence>
<dbReference type="Gene3D" id="2.60.120.330">
    <property type="entry name" value="B-lactam Antibiotic, Isopenicillin N Synthase, Chain"/>
    <property type="match status" value="1"/>
</dbReference>
<dbReference type="InterPro" id="IPR027443">
    <property type="entry name" value="IPNS-like_sf"/>
</dbReference>
<proteinExistence type="inferred from homology"/>
<feature type="domain" description="Fe2OG dioxygenase" evidence="12">
    <location>
        <begin position="190"/>
        <end position="296"/>
    </location>
</feature>
<feature type="region of interest" description="Disordered" evidence="11">
    <location>
        <begin position="1"/>
        <end position="21"/>
    </location>
</feature>
<evidence type="ECO:0000256" key="6">
    <source>
        <dbReference type="ARBA" id="ARBA00031011"/>
    </source>
</evidence>
<evidence type="ECO:0000256" key="7">
    <source>
        <dbReference type="ARBA" id="ARBA00031282"/>
    </source>
</evidence>
<sequence>MRTLETASHSENSISSKSENSTLRKVPTLSLASYTKGTAEEKTKFIDNLFTGLKEYGFIILKDHNVKAADLHKAYELLANFYALPTEVKKSYISPKAGFQRGYTPFGQEHAKDSPVMDLKEFWHVGRDLPEGHALKEVYPANVWPSEIPEFKTHFLSLFNALEEAGSVMLEALTMPLELDKDFFARMTKDGNSILRLLHYPPIPEGVDPRCVRAAAHEDINFITILPAATTSGLQLKDRDGTWLDIDSEPDTLIVDVGDMLARLTNDVLPSTTHRVINPQDGKNSSRYSMPFFMHPHPEAMLSCLPSCKGTGAKYADITGHDFLMQRLREIGLIK</sequence>
<name>A0ABT6DJP3_9BACT</name>
<protein>
    <recommendedName>
        <fullName evidence="4">2-oxoglutarate-dependent ethylene/succinate-forming enzyme</fullName>
        <ecNumber evidence="3">1.13.12.19</ecNumber>
        <ecNumber evidence="2">1.14.20.7</ecNumber>
    </recommendedName>
    <alternativeName>
        <fullName evidence="6">2-oxoglutarate dioxygenase (ethylene-forming)</fullName>
    </alternativeName>
    <alternativeName>
        <fullName evidence="7">2-oxoglutarate/L-arginine monooxygenase/decarboxylase (succinate-forming)</fullName>
    </alternativeName>
</protein>
<dbReference type="EMBL" id="JANRMI010000003">
    <property type="protein sequence ID" value="MDG0817088.1"/>
    <property type="molecule type" value="Genomic_DNA"/>
</dbReference>
<keyword evidence="10" id="KW-0408">Iron</keyword>
<keyword evidence="5" id="KW-0266">Ethylene biosynthesis</keyword>
<evidence type="ECO:0000256" key="9">
    <source>
        <dbReference type="ARBA" id="ARBA00049359"/>
    </source>
</evidence>
<evidence type="ECO:0000256" key="11">
    <source>
        <dbReference type="SAM" id="MobiDB-lite"/>
    </source>
</evidence>
<dbReference type="PROSITE" id="PS51471">
    <property type="entry name" value="FE2OG_OXY"/>
    <property type="match status" value="1"/>
</dbReference>
<dbReference type="Pfam" id="PF03171">
    <property type="entry name" value="2OG-FeII_Oxy"/>
    <property type="match status" value="1"/>
</dbReference>
<dbReference type="InterPro" id="IPR050231">
    <property type="entry name" value="Iron_ascorbate_oxido_reductase"/>
</dbReference>
<comment type="pathway">
    <text evidence="1">Alkene biosynthesis; ethylene biosynthesis via 2-oxoglutarate.</text>
</comment>
<evidence type="ECO:0000313" key="13">
    <source>
        <dbReference type="EMBL" id="MDG0817088.1"/>
    </source>
</evidence>
<evidence type="ECO:0000256" key="5">
    <source>
        <dbReference type="ARBA" id="ARBA00022666"/>
    </source>
</evidence>
<dbReference type="InterPro" id="IPR044861">
    <property type="entry name" value="IPNS-like_FE2OG_OXY"/>
</dbReference>
<organism evidence="13 14">
    <name type="scientific">Bdellovibrio svalbardensis</name>
    <dbReference type="NCBI Taxonomy" id="2972972"/>
    <lineage>
        <taxon>Bacteria</taxon>
        <taxon>Pseudomonadati</taxon>
        <taxon>Bdellovibrionota</taxon>
        <taxon>Bdellovibrionia</taxon>
        <taxon>Bdellovibrionales</taxon>
        <taxon>Pseudobdellovibrionaceae</taxon>
        <taxon>Bdellovibrio</taxon>
    </lineage>
</organism>
<gene>
    <name evidence="13" type="ORF">NWE73_11970</name>
</gene>
<dbReference type="Proteomes" id="UP001152321">
    <property type="component" value="Unassembled WGS sequence"/>
</dbReference>
<evidence type="ECO:0000256" key="4">
    <source>
        <dbReference type="ARBA" id="ARBA00019045"/>
    </source>
</evidence>
<evidence type="ECO:0000313" key="14">
    <source>
        <dbReference type="Proteomes" id="UP001152321"/>
    </source>
</evidence>
<dbReference type="SUPFAM" id="SSF51197">
    <property type="entry name" value="Clavaminate synthase-like"/>
    <property type="match status" value="1"/>
</dbReference>
<dbReference type="RefSeq" id="WP_277578564.1">
    <property type="nucleotide sequence ID" value="NZ_JANRMI010000003.1"/>
</dbReference>
<keyword evidence="10" id="KW-0479">Metal-binding</keyword>
<keyword evidence="14" id="KW-1185">Reference proteome</keyword>
<evidence type="ECO:0000256" key="1">
    <source>
        <dbReference type="ARBA" id="ARBA00004767"/>
    </source>
</evidence>
<comment type="caution">
    <text evidence="13">The sequence shown here is derived from an EMBL/GenBank/DDBJ whole genome shotgun (WGS) entry which is preliminary data.</text>
</comment>
<dbReference type="Pfam" id="PF14226">
    <property type="entry name" value="DIOX_N"/>
    <property type="match status" value="1"/>
</dbReference>
<dbReference type="PRINTS" id="PR00682">
    <property type="entry name" value="IPNSYNTHASE"/>
</dbReference>
<dbReference type="InterPro" id="IPR005123">
    <property type="entry name" value="Oxoglu/Fe-dep_dioxygenase_dom"/>
</dbReference>
<dbReference type="InterPro" id="IPR026992">
    <property type="entry name" value="DIOX_N"/>
</dbReference>
<accession>A0ABT6DJP3</accession>
<comment type="catalytic activity">
    <reaction evidence="9">
        <text>L-arginine + 2-oxoglutarate + O2 = guanidine + L-glutamate 5-semialdehyde + succinate + CO2</text>
        <dbReference type="Rhea" id="RHEA:31535"/>
        <dbReference type="ChEBI" id="CHEBI:15379"/>
        <dbReference type="ChEBI" id="CHEBI:16526"/>
        <dbReference type="ChEBI" id="CHEBI:16810"/>
        <dbReference type="ChEBI" id="CHEBI:30031"/>
        <dbReference type="ChEBI" id="CHEBI:30087"/>
        <dbReference type="ChEBI" id="CHEBI:32682"/>
        <dbReference type="ChEBI" id="CHEBI:58066"/>
        <dbReference type="EC" id="1.14.20.7"/>
    </reaction>
</comment>
<comment type="similarity">
    <text evidence="10">Belongs to the iron/ascorbate-dependent oxidoreductase family.</text>
</comment>
<dbReference type="PANTHER" id="PTHR47990">
    <property type="entry name" value="2-OXOGLUTARATE (2OG) AND FE(II)-DEPENDENT OXYGENASE SUPERFAMILY PROTEIN-RELATED"/>
    <property type="match status" value="1"/>
</dbReference>
<reference evidence="13" key="1">
    <citation type="submission" date="2022-08" db="EMBL/GenBank/DDBJ databases">
        <title>Novel Bdellovibrio Species Isolated from Svalbard: Designation Bdellovibrio svalbardensis.</title>
        <authorList>
            <person name="Mitchell R.J."/>
            <person name="Choi S.Y."/>
        </authorList>
    </citation>
    <scope>NUCLEOTIDE SEQUENCE</scope>
    <source>
        <strain evidence="13">PAP01</strain>
    </source>
</reference>
<evidence type="ECO:0000256" key="8">
    <source>
        <dbReference type="ARBA" id="ARBA00047725"/>
    </source>
</evidence>
<dbReference type="EC" id="1.14.20.7" evidence="2"/>
<evidence type="ECO:0000256" key="10">
    <source>
        <dbReference type="RuleBase" id="RU003682"/>
    </source>
</evidence>
<keyword evidence="10" id="KW-0560">Oxidoreductase</keyword>